<dbReference type="InterPro" id="IPR052609">
    <property type="entry name" value="Ribosome_Biogenesis_Reg"/>
</dbReference>
<sequence>GLLKQFVAKTTNFDEKCCLGLQIFSLQGVSIPRKEEIVFYWITEGIKNENKNDSEILLLLDVLKDCCLNEQSKSLAYGWLSPSLTNSIIKALSKLFENRPCHAEKYTTLLFSLLENPHFDRYLLSHVEFYVDLMASYINSLLKSEHGAVFELIDFFLNTLHHLTNMKDLTFSKHKFEVESIKRLYIPLVCLYERISLTEKSQKQPIAYERLLNCISQIMFSDYSNSVTLSTHLKKYIESDVEQEDEDHQLSILFKTLKFNAQSTVESGWTLFLTIFIELPEVKKLKISDILDVCIVTSSFIKKPAFDDSTPAISIESYIAVYKNILNILSECQIIGVTSGQISGFSSWLSKLLKHLFKSIDKTTSPEKLKLLNTVFSLYPTCIDDSLHTFVEVIALRQKDDKNIEFLYVQLLEQVLQNFRKSHRIPKFIFQFLMFTTNALSTECNFKMRSVTLQHVLPPAFISKFCVTLGMLQSTSTSAALDKLYFFLDKFVISLQDSQSQIDDNHILLGEILCEVYCCILTGTRLADQNVPEILRQSHQEKINDIARLLSNFGKALLSKKHNQRLMVAFLRLCSIWGEIEILMIRYVDARIRVPKQTDSSPTNLTYIHQYLSDYHWNLIAQRVINFGFDVCKDTLHSLVLQKIQALPLLEDEIEGIYTDGEDKDGPRCIAARYLLNSARFEWLTKNVDTLLPELEPDEVLKFTKTVVRQCLQDSIIRESENMILPLACDDNPQLVFAMALYTFYDCGKKLSKHKVKSTSRILKYCNYEKLIKVEQELTLSHKDHHFQELINNLGSEISLIWKGIINSNDAEFDISFLKGNIELLAALPLNYLSSESRTVLICLIFAVCHDISVAVLKDDINKSTLHLILTLILGLLQNKIHLQKSFEWSGLILWINEISLNYEYHKQLMDTLVGIAVSKQNWITPLVDSIIGLNEKAFVSNEVIPKHAVNLLSNVTNVLSITKRAEKRKGSSISSLNKIRKKALNSLSINFESLVKQTDSSILLTSFNTALETAVDSNNEESIDRLTPCIGQFIAVALIQVDSDPGSIVFLRTLVIHRKKFREFVTIDFLRKVWKIFLAQLSIEALKDVLDVLFTNELERIMNQSKNFLLSFVKKDPFDSADFQTVINVCMALLKMDCSKLKAQQEHDSKVKCRQGYLCFFVMNLSLKLNSLHQDKYEMTQKDKSVLLEFISQTILTSQIKFDGQILDFCLNTVSYLSKDSSVCTDCIDILFTLLSCRSYIMMDALPAFCQCYLSLYSAISAKSDMNRFICESTVQLLASQAFKVEKLTTQMEKNIREFKRIAPLIIADILLISQRSTIHQLIKAHLMNSTFTLIRMCDKNSINFLNTNLPYSSIELFKKIEQDFEKSFKYSGKI</sequence>
<evidence type="ECO:0000313" key="2">
    <source>
        <dbReference type="EMBL" id="CAH0381397.1"/>
    </source>
</evidence>
<dbReference type="EMBL" id="OU963862">
    <property type="protein sequence ID" value="CAH0381397.1"/>
    <property type="molecule type" value="Genomic_DNA"/>
</dbReference>
<dbReference type="GO" id="GO:0005730">
    <property type="term" value="C:nucleolus"/>
    <property type="evidence" value="ECO:0007669"/>
    <property type="project" value="TreeGrafter"/>
</dbReference>
<dbReference type="PANTHER" id="PTHR15682:SF2">
    <property type="entry name" value="UNHEALTHY RIBOSOME BIOGENESIS PROTEIN 2 HOMOLOG"/>
    <property type="match status" value="1"/>
</dbReference>
<dbReference type="GO" id="GO:0042254">
    <property type="term" value="P:ribosome biogenesis"/>
    <property type="evidence" value="ECO:0007669"/>
    <property type="project" value="TreeGrafter"/>
</dbReference>
<dbReference type="Pfam" id="PF10441">
    <property type="entry name" value="Urb2"/>
    <property type="match status" value="1"/>
</dbReference>
<evidence type="ECO:0000259" key="1">
    <source>
        <dbReference type="Pfam" id="PF10441"/>
    </source>
</evidence>
<feature type="domain" description="Nucleolar 27S pre-rRNA processing Urb2/Npa2 C-terminal" evidence="1">
    <location>
        <begin position="1192"/>
        <end position="1375"/>
    </location>
</feature>
<dbReference type="Proteomes" id="UP001152759">
    <property type="component" value="Chromosome 1"/>
</dbReference>
<gene>
    <name evidence="2" type="ORF">BEMITA_LOCUS1055</name>
</gene>
<proteinExistence type="predicted"/>
<keyword evidence="3" id="KW-1185">Reference proteome</keyword>
<protein>
    <recommendedName>
        <fullName evidence="1">Nucleolar 27S pre-rRNA processing Urb2/Npa2 C-terminal domain-containing protein</fullName>
    </recommendedName>
</protein>
<name>A0A9P0A0A2_BEMTA</name>
<reference evidence="2" key="1">
    <citation type="submission" date="2021-12" db="EMBL/GenBank/DDBJ databases">
        <authorList>
            <person name="King R."/>
        </authorList>
    </citation>
    <scope>NUCLEOTIDE SEQUENCE</scope>
</reference>
<accession>A0A9P0A0A2</accession>
<dbReference type="PANTHER" id="PTHR15682">
    <property type="entry name" value="UNHEALTHY RIBOSOME BIOGENESIS PROTEIN 2 HOMOLOG"/>
    <property type="match status" value="1"/>
</dbReference>
<feature type="non-terminal residue" evidence="2">
    <location>
        <position position="1376"/>
    </location>
</feature>
<evidence type="ECO:0000313" key="3">
    <source>
        <dbReference type="Proteomes" id="UP001152759"/>
    </source>
</evidence>
<dbReference type="InterPro" id="IPR018849">
    <property type="entry name" value="Urb2/Npa2_C"/>
</dbReference>
<organism evidence="2 3">
    <name type="scientific">Bemisia tabaci</name>
    <name type="common">Sweetpotato whitefly</name>
    <name type="synonym">Aleurodes tabaci</name>
    <dbReference type="NCBI Taxonomy" id="7038"/>
    <lineage>
        <taxon>Eukaryota</taxon>
        <taxon>Metazoa</taxon>
        <taxon>Ecdysozoa</taxon>
        <taxon>Arthropoda</taxon>
        <taxon>Hexapoda</taxon>
        <taxon>Insecta</taxon>
        <taxon>Pterygota</taxon>
        <taxon>Neoptera</taxon>
        <taxon>Paraneoptera</taxon>
        <taxon>Hemiptera</taxon>
        <taxon>Sternorrhyncha</taxon>
        <taxon>Aleyrodoidea</taxon>
        <taxon>Aleyrodidae</taxon>
        <taxon>Aleyrodinae</taxon>
        <taxon>Bemisia</taxon>
    </lineage>
</organism>